<dbReference type="AlphaFoldDB" id="A0A8X6P1X2"/>
<accession>A0A8X6P1X2</accession>
<gene>
    <name evidence="1" type="ORF">NPIL_329711</name>
</gene>
<reference evidence="1" key="1">
    <citation type="submission" date="2020-08" db="EMBL/GenBank/DDBJ databases">
        <title>Multicomponent nature underlies the extraordinary mechanical properties of spider dragline silk.</title>
        <authorList>
            <person name="Kono N."/>
            <person name="Nakamura H."/>
            <person name="Mori M."/>
            <person name="Yoshida Y."/>
            <person name="Ohtoshi R."/>
            <person name="Malay A.D."/>
            <person name="Moran D.A.P."/>
            <person name="Tomita M."/>
            <person name="Numata K."/>
            <person name="Arakawa K."/>
        </authorList>
    </citation>
    <scope>NUCLEOTIDE SEQUENCE</scope>
</reference>
<proteinExistence type="predicted"/>
<name>A0A8X6P1X2_NEPPI</name>
<evidence type="ECO:0000313" key="2">
    <source>
        <dbReference type="Proteomes" id="UP000887013"/>
    </source>
</evidence>
<dbReference type="EMBL" id="BMAW01063983">
    <property type="protein sequence ID" value="GFT42779.1"/>
    <property type="molecule type" value="Genomic_DNA"/>
</dbReference>
<comment type="caution">
    <text evidence="1">The sequence shown here is derived from an EMBL/GenBank/DDBJ whole genome shotgun (WGS) entry which is preliminary data.</text>
</comment>
<keyword evidence="2" id="KW-1185">Reference proteome</keyword>
<sequence length="103" mass="11725">MTPLTQLCCIGISLVEQMETATSFGNSEESDFPCARLKNENNDTPDLLQTKEREFFLTPDLSLSHGKNWIVQQETFSMALYKKYVFHFRIALCSVQANSPESL</sequence>
<protein>
    <submittedName>
        <fullName evidence="1">Uncharacterized protein</fullName>
    </submittedName>
</protein>
<organism evidence="1 2">
    <name type="scientific">Nephila pilipes</name>
    <name type="common">Giant wood spider</name>
    <name type="synonym">Nephila maculata</name>
    <dbReference type="NCBI Taxonomy" id="299642"/>
    <lineage>
        <taxon>Eukaryota</taxon>
        <taxon>Metazoa</taxon>
        <taxon>Ecdysozoa</taxon>
        <taxon>Arthropoda</taxon>
        <taxon>Chelicerata</taxon>
        <taxon>Arachnida</taxon>
        <taxon>Araneae</taxon>
        <taxon>Araneomorphae</taxon>
        <taxon>Entelegynae</taxon>
        <taxon>Araneoidea</taxon>
        <taxon>Nephilidae</taxon>
        <taxon>Nephila</taxon>
    </lineage>
</organism>
<dbReference type="Proteomes" id="UP000887013">
    <property type="component" value="Unassembled WGS sequence"/>
</dbReference>
<evidence type="ECO:0000313" key="1">
    <source>
        <dbReference type="EMBL" id="GFT42779.1"/>
    </source>
</evidence>